<proteinExistence type="predicted"/>
<evidence type="ECO:0000313" key="3">
    <source>
        <dbReference type="Proteomes" id="UP000198623"/>
    </source>
</evidence>
<evidence type="ECO:0000313" key="2">
    <source>
        <dbReference type="EMBL" id="SFF83673.1"/>
    </source>
</evidence>
<dbReference type="InterPro" id="IPR035383">
    <property type="entry name" value="MauJ"/>
</dbReference>
<dbReference type="Proteomes" id="UP000198623">
    <property type="component" value="Unassembled WGS sequence"/>
</dbReference>
<gene>
    <name evidence="2" type="ORF">SAMN05216175_101293</name>
</gene>
<keyword evidence="3" id="KW-1185">Reference proteome</keyword>
<feature type="compositionally biased region" description="Basic residues" evidence="1">
    <location>
        <begin position="1"/>
        <end position="12"/>
    </location>
</feature>
<dbReference type="AlphaFoldDB" id="A0A1I2LWT6"/>
<protein>
    <submittedName>
        <fullName evidence="2">Uncharacterized protein</fullName>
    </submittedName>
</protein>
<organism evidence="2 3">
    <name type="scientific">Neptunomonas qingdaonensis</name>
    <dbReference type="NCBI Taxonomy" id="1045558"/>
    <lineage>
        <taxon>Bacteria</taxon>
        <taxon>Pseudomonadati</taxon>
        <taxon>Pseudomonadota</taxon>
        <taxon>Gammaproteobacteria</taxon>
        <taxon>Oceanospirillales</taxon>
        <taxon>Oceanospirillaceae</taxon>
        <taxon>Neptunomonas</taxon>
    </lineage>
</organism>
<sequence length="353" mass="40234">MARNRKSKKGFKRSSSSKPITGKREHTLLKSVSKEEGASTSIQLESLGRPGQLIELHIEALFKSHNKKYIEKQEDINLRSFKIVGFLGKDSGIKGNVSTKLDKNNGCSYMNVSEHHDMIKFSTQMGDVDILKNEKNELIQIIFNCLATSQQEARKIFSNITAPFLDYVSFIGNIPIHINLVSCIDINNNIETISFVSPYKNVLLNIGELSYPIEMHPLYALYRESKNSGSPFYKFLCLYKILEGAYQHLIPAIFKKCKELDINIARYKILVPDIDYQNTVANDLRGESIKTVFDDRFTPEFRNNIAHFLNNDSPLIVSDIITSVGFDTEISLIEECAKEMIRVLNLYYQELPS</sequence>
<feature type="compositionally biased region" description="Basic and acidic residues" evidence="1">
    <location>
        <begin position="22"/>
        <end position="34"/>
    </location>
</feature>
<accession>A0A1I2LWT6</accession>
<feature type="region of interest" description="Disordered" evidence="1">
    <location>
        <begin position="1"/>
        <end position="34"/>
    </location>
</feature>
<reference evidence="3" key="1">
    <citation type="submission" date="2016-10" db="EMBL/GenBank/DDBJ databases">
        <authorList>
            <person name="Varghese N."/>
            <person name="Submissions S."/>
        </authorList>
    </citation>
    <scope>NUCLEOTIDE SEQUENCE [LARGE SCALE GENOMIC DNA]</scope>
    <source>
        <strain evidence="3">CGMCC 1.10971</strain>
    </source>
</reference>
<dbReference type="EMBL" id="FOOU01000001">
    <property type="protein sequence ID" value="SFF83673.1"/>
    <property type="molecule type" value="Genomic_DNA"/>
</dbReference>
<dbReference type="Pfam" id="PF17419">
    <property type="entry name" value="MauJ"/>
    <property type="match status" value="1"/>
</dbReference>
<evidence type="ECO:0000256" key="1">
    <source>
        <dbReference type="SAM" id="MobiDB-lite"/>
    </source>
</evidence>
<dbReference type="OrthoDB" id="127699at2"/>
<dbReference type="RefSeq" id="WP_090723433.1">
    <property type="nucleotide sequence ID" value="NZ_FOOU01000001.1"/>
</dbReference>
<name>A0A1I2LWT6_9GAMM</name>